<name>A0A1H4N8C8_TSUTY</name>
<keyword evidence="1" id="KW-1133">Transmembrane helix</keyword>
<dbReference type="Proteomes" id="UP000182241">
    <property type="component" value="Unassembled WGS sequence"/>
</dbReference>
<keyword evidence="1" id="KW-0472">Membrane</keyword>
<proteinExistence type="predicted"/>
<feature type="transmembrane region" description="Helical" evidence="1">
    <location>
        <begin position="41"/>
        <end position="63"/>
    </location>
</feature>
<accession>A0A1H4N8C8</accession>
<keyword evidence="3" id="KW-1185">Reference proteome</keyword>
<protein>
    <submittedName>
        <fullName evidence="2">Uncharacterized protein</fullName>
    </submittedName>
</protein>
<organism evidence="2 3">
    <name type="scientific">Tsukamurella tyrosinosolvens</name>
    <dbReference type="NCBI Taxonomy" id="57704"/>
    <lineage>
        <taxon>Bacteria</taxon>
        <taxon>Bacillati</taxon>
        <taxon>Actinomycetota</taxon>
        <taxon>Actinomycetes</taxon>
        <taxon>Mycobacteriales</taxon>
        <taxon>Tsukamurellaceae</taxon>
        <taxon>Tsukamurella</taxon>
    </lineage>
</organism>
<keyword evidence="1" id="KW-0812">Transmembrane</keyword>
<evidence type="ECO:0000313" key="3">
    <source>
        <dbReference type="Proteomes" id="UP000182241"/>
    </source>
</evidence>
<dbReference type="OrthoDB" id="8896802at2"/>
<sequence>MTTTSMITRYQERRARKFRENEERWSTMLPSWRTRSRRRMLVAALLVDYLLMFVVAVLCHFDVPNAPLLWLPACLALFPIWIAVQIVSGRQGDAPAAVLDEWEAEQRNEARSIGFSVTSSLVLLAVAYTVITSVIAKPDGNNAWHYASGLFTLVALLIGMTTPAMILAWTRPDADAEDAAG</sequence>
<dbReference type="GeneID" id="300995347"/>
<feature type="transmembrane region" description="Helical" evidence="1">
    <location>
        <begin position="69"/>
        <end position="89"/>
    </location>
</feature>
<evidence type="ECO:0000256" key="1">
    <source>
        <dbReference type="SAM" id="Phobius"/>
    </source>
</evidence>
<evidence type="ECO:0000313" key="2">
    <source>
        <dbReference type="EMBL" id="SEB91377.1"/>
    </source>
</evidence>
<dbReference type="STRING" id="57704.SAMN04489793_1087"/>
<dbReference type="AlphaFoldDB" id="A0A1H4N8C8"/>
<feature type="transmembrane region" description="Helical" evidence="1">
    <location>
        <begin position="110"/>
        <end position="131"/>
    </location>
</feature>
<reference evidence="3" key="1">
    <citation type="submission" date="2016-10" db="EMBL/GenBank/DDBJ databases">
        <authorList>
            <person name="Varghese N."/>
            <person name="Submissions S."/>
        </authorList>
    </citation>
    <scope>NUCLEOTIDE SEQUENCE [LARGE SCALE GENOMIC DNA]</scope>
    <source>
        <strain evidence="3">DSM 44234</strain>
    </source>
</reference>
<dbReference type="RefSeq" id="WP_068524092.1">
    <property type="nucleotide sequence ID" value="NZ_CP160859.1"/>
</dbReference>
<gene>
    <name evidence="2" type="ORF">SAMN04489793_1087</name>
</gene>
<dbReference type="EMBL" id="FNSA01000003">
    <property type="protein sequence ID" value="SEB91377.1"/>
    <property type="molecule type" value="Genomic_DNA"/>
</dbReference>
<feature type="transmembrane region" description="Helical" evidence="1">
    <location>
        <begin position="143"/>
        <end position="169"/>
    </location>
</feature>